<keyword evidence="1" id="KW-0560">Oxidoreductase</keyword>
<dbReference type="GO" id="GO:0006979">
    <property type="term" value="P:response to oxidative stress"/>
    <property type="evidence" value="ECO:0007669"/>
    <property type="project" value="TreeGrafter"/>
</dbReference>
<dbReference type="EMBL" id="DVMH01000030">
    <property type="protein sequence ID" value="HIU10778.1"/>
    <property type="molecule type" value="Genomic_DNA"/>
</dbReference>
<name>A0A9D1HMR6_9FIRM</name>
<feature type="domain" description="Pyruvate:ferredoxin oxidoreductase core" evidence="3">
    <location>
        <begin position="273"/>
        <end position="366"/>
    </location>
</feature>
<evidence type="ECO:0000313" key="4">
    <source>
        <dbReference type="EMBL" id="HIU10778.1"/>
    </source>
</evidence>
<dbReference type="InterPro" id="IPR009014">
    <property type="entry name" value="Transketo_C/PFOR_II"/>
</dbReference>
<dbReference type="Pfam" id="PF01855">
    <property type="entry name" value="POR_N"/>
    <property type="match status" value="1"/>
</dbReference>
<protein>
    <submittedName>
        <fullName evidence="4">2-oxoacid:acceptor oxidoreductase subunit alpha</fullName>
    </submittedName>
</protein>
<dbReference type="NCBIfam" id="NF006412">
    <property type="entry name" value="PRK08659.1"/>
    <property type="match status" value="1"/>
</dbReference>
<evidence type="ECO:0000313" key="5">
    <source>
        <dbReference type="Proteomes" id="UP000824124"/>
    </source>
</evidence>
<dbReference type="InterPro" id="IPR050722">
    <property type="entry name" value="Pyruvate:ferred/Flavod_OxRd"/>
</dbReference>
<reference evidence="4" key="1">
    <citation type="submission" date="2020-10" db="EMBL/GenBank/DDBJ databases">
        <authorList>
            <person name="Gilroy R."/>
        </authorList>
    </citation>
    <scope>NUCLEOTIDE SEQUENCE</scope>
    <source>
        <strain evidence="4">2830</strain>
    </source>
</reference>
<evidence type="ECO:0000259" key="2">
    <source>
        <dbReference type="Pfam" id="PF01855"/>
    </source>
</evidence>
<dbReference type="PANTHER" id="PTHR32154">
    <property type="entry name" value="PYRUVATE-FLAVODOXIN OXIDOREDUCTASE-RELATED"/>
    <property type="match status" value="1"/>
</dbReference>
<dbReference type="FunFam" id="3.40.50.970:FF:000022">
    <property type="entry name" value="2-oxoglutarate ferredoxin oxidoreductase alpha subunit"/>
    <property type="match status" value="1"/>
</dbReference>
<dbReference type="Pfam" id="PF17147">
    <property type="entry name" value="PFOR_II"/>
    <property type="match status" value="1"/>
</dbReference>
<comment type="caution">
    <text evidence="4">The sequence shown here is derived from an EMBL/GenBank/DDBJ whole genome shotgun (WGS) entry which is preliminary data.</text>
</comment>
<dbReference type="Proteomes" id="UP000824124">
    <property type="component" value="Unassembled WGS sequence"/>
</dbReference>
<organism evidence="4 5">
    <name type="scientific">Candidatus Avidehalobacter gallistercoris</name>
    <dbReference type="NCBI Taxonomy" id="2840694"/>
    <lineage>
        <taxon>Bacteria</taxon>
        <taxon>Bacillati</taxon>
        <taxon>Bacillota</taxon>
        <taxon>Clostridia</taxon>
        <taxon>Eubacteriales</taxon>
        <taxon>Peptococcaceae</taxon>
        <taxon>Peptococcaceae incertae sedis</taxon>
        <taxon>Candidatus Avidehalobacter</taxon>
    </lineage>
</organism>
<dbReference type="PANTHER" id="PTHR32154:SF14">
    <property type="entry name" value="2-OXOGLUTARATE SYNTHASE SUBUNIT KORA"/>
    <property type="match status" value="1"/>
</dbReference>
<dbReference type="SUPFAM" id="SSF52518">
    <property type="entry name" value="Thiamin diphosphate-binding fold (THDP-binding)"/>
    <property type="match status" value="1"/>
</dbReference>
<dbReference type="CDD" id="cd07034">
    <property type="entry name" value="TPP_PYR_PFOR_IOR-alpha_like"/>
    <property type="match status" value="1"/>
</dbReference>
<dbReference type="SUPFAM" id="SSF52922">
    <property type="entry name" value="TK C-terminal domain-like"/>
    <property type="match status" value="1"/>
</dbReference>
<accession>A0A9D1HMR6</accession>
<dbReference type="InterPro" id="IPR002880">
    <property type="entry name" value="Pyrv_Fd/Flavodoxin_OxRdtase_N"/>
</dbReference>
<dbReference type="InterPro" id="IPR029061">
    <property type="entry name" value="THDP-binding"/>
</dbReference>
<dbReference type="InterPro" id="IPR033412">
    <property type="entry name" value="PFOR_II"/>
</dbReference>
<reference evidence="4" key="2">
    <citation type="journal article" date="2021" name="PeerJ">
        <title>Extensive microbial diversity within the chicken gut microbiome revealed by metagenomics and culture.</title>
        <authorList>
            <person name="Gilroy R."/>
            <person name="Ravi A."/>
            <person name="Getino M."/>
            <person name="Pursley I."/>
            <person name="Horton D.L."/>
            <person name="Alikhan N.F."/>
            <person name="Baker D."/>
            <person name="Gharbi K."/>
            <person name="Hall N."/>
            <person name="Watson M."/>
            <person name="Adriaenssens E.M."/>
            <person name="Foster-Nyarko E."/>
            <person name="Jarju S."/>
            <person name="Secka A."/>
            <person name="Antonio M."/>
            <person name="Oren A."/>
            <person name="Chaudhuri R.R."/>
            <person name="La Ragione R."/>
            <person name="Hildebrand F."/>
            <person name="Pallen M.J."/>
        </authorList>
    </citation>
    <scope>NUCLEOTIDE SEQUENCE</scope>
    <source>
        <strain evidence="4">2830</strain>
    </source>
</reference>
<dbReference type="Gene3D" id="3.40.50.970">
    <property type="match status" value="1"/>
</dbReference>
<dbReference type="Gene3D" id="3.40.50.920">
    <property type="match status" value="1"/>
</dbReference>
<sequence length="381" mass="41497">MTSNVRLMQGNEACALGAIKAGASFFGGYPITPSTEIAEYIAREFPRLGRYFMQMEDEIASIGAMIGASMVGHKAFTATSGPGFSLMQELIGYAAVAEIPLVIIDVMRFGPSTGLPTMPQSGDIMQARWGTHGDHSVIALSPSSVTEAYYATIRAFNLAEQYRTPVILLMDEKIGHLREGFDISNDPEPEIIDRNREHKGAYMPFAGEDNGVPAFIPLGQGERYHFTGLTHGENGFYTADPDKVAAVMQRLCGKIEDHVDEIAEIELVDFDDAEVAIIAYGAVARSSHDALLSLRRQGVKAGMLRLKTIWPFHAAKVRELCTGKKLVVMPEMNMGQLSMIVRGALGDTPFLPINQANGQLIKPHTIEEAIMTRLAELGGVH</sequence>
<evidence type="ECO:0000256" key="1">
    <source>
        <dbReference type="ARBA" id="ARBA00023002"/>
    </source>
</evidence>
<gene>
    <name evidence="4" type="ORF">IAB00_06025</name>
</gene>
<proteinExistence type="predicted"/>
<dbReference type="GO" id="GO:0016491">
    <property type="term" value="F:oxidoreductase activity"/>
    <property type="evidence" value="ECO:0007669"/>
    <property type="project" value="UniProtKB-KW"/>
</dbReference>
<feature type="domain" description="Pyruvate flavodoxin/ferredoxin oxidoreductase pyrimidine binding" evidence="2">
    <location>
        <begin position="17"/>
        <end position="244"/>
    </location>
</feature>
<dbReference type="AlphaFoldDB" id="A0A9D1HMR6"/>
<evidence type="ECO:0000259" key="3">
    <source>
        <dbReference type="Pfam" id="PF17147"/>
    </source>
</evidence>